<dbReference type="InterPro" id="IPR013762">
    <property type="entry name" value="Integrase-like_cat_sf"/>
</dbReference>
<dbReference type="GO" id="GO:0006310">
    <property type="term" value="P:DNA recombination"/>
    <property type="evidence" value="ECO:0007669"/>
    <property type="project" value="UniProtKB-KW"/>
</dbReference>
<dbReference type="Proteomes" id="UP000824782">
    <property type="component" value="Unassembled WGS sequence"/>
</dbReference>
<evidence type="ECO:0008006" key="5">
    <source>
        <dbReference type="Google" id="ProtNLM"/>
    </source>
</evidence>
<comment type="caution">
    <text evidence="3">The sequence shown here is derived from an EMBL/GenBank/DDBJ whole genome shotgun (WGS) entry which is preliminary data.</text>
</comment>
<proteinExistence type="predicted"/>
<dbReference type="PANTHER" id="PTHR33066">
    <property type="entry name" value="INTEGRASE_SAM-LIKE_N DOMAIN-CONTAINING PROTEIN"/>
    <property type="match status" value="1"/>
</dbReference>
<organism evidence="3 4">
    <name type="scientific">Engystomops pustulosus</name>
    <name type="common">Tungara frog</name>
    <name type="synonym">Physalaemus pustulosus</name>
    <dbReference type="NCBI Taxonomy" id="76066"/>
    <lineage>
        <taxon>Eukaryota</taxon>
        <taxon>Metazoa</taxon>
        <taxon>Chordata</taxon>
        <taxon>Craniata</taxon>
        <taxon>Vertebrata</taxon>
        <taxon>Euteleostomi</taxon>
        <taxon>Amphibia</taxon>
        <taxon>Batrachia</taxon>
        <taxon>Anura</taxon>
        <taxon>Neobatrachia</taxon>
        <taxon>Hyloidea</taxon>
        <taxon>Leptodactylidae</taxon>
        <taxon>Leiuperinae</taxon>
        <taxon>Engystomops</taxon>
    </lineage>
</organism>
<reference evidence="3" key="1">
    <citation type="thesis" date="2020" institute="ProQuest LLC" country="789 East Eisenhower Parkway, Ann Arbor, MI, USA">
        <title>Comparative Genomics and Chromosome Evolution.</title>
        <authorList>
            <person name="Mudd A.B."/>
        </authorList>
    </citation>
    <scope>NUCLEOTIDE SEQUENCE</scope>
    <source>
        <strain evidence="3">237g6f4</strain>
        <tissue evidence="3">Blood</tissue>
    </source>
</reference>
<dbReference type="GO" id="GO:0003677">
    <property type="term" value="F:DNA binding"/>
    <property type="evidence" value="ECO:0007669"/>
    <property type="project" value="InterPro"/>
</dbReference>
<feature type="region of interest" description="Disordered" evidence="2">
    <location>
        <begin position="97"/>
        <end position="137"/>
    </location>
</feature>
<dbReference type="EMBL" id="WNYA01051587">
    <property type="protein sequence ID" value="KAG8536029.1"/>
    <property type="molecule type" value="Genomic_DNA"/>
</dbReference>
<evidence type="ECO:0000313" key="3">
    <source>
        <dbReference type="EMBL" id="KAG8536029.1"/>
    </source>
</evidence>
<evidence type="ECO:0000256" key="1">
    <source>
        <dbReference type="ARBA" id="ARBA00023172"/>
    </source>
</evidence>
<accession>A0AAV6YES0</accession>
<dbReference type="SUPFAM" id="SSF56349">
    <property type="entry name" value="DNA breaking-rejoining enzymes"/>
    <property type="match status" value="1"/>
</dbReference>
<dbReference type="InterPro" id="IPR011010">
    <property type="entry name" value="DNA_brk_join_enz"/>
</dbReference>
<dbReference type="Gene3D" id="1.10.443.10">
    <property type="entry name" value="Intergrase catalytic core"/>
    <property type="match status" value="1"/>
</dbReference>
<feature type="compositionally biased region" description="Low complexity" evidence="2">
    <location>
        <begin position="113"/>
        <end position="123"/>
    </location>
</feature>
<gene>
    <name evidence="3" type="ORF">GDO81_027248</name>
</gene>
<dbReference type="AlphaFoldDB" id="A0AAV6YES0"/>
<name>A0AAV6YES0_ENGPU</name>
<keyword evidence="1" id="KW-0233">DNA recombination</keyword>
<protein>
    <recommendedName>
        <fullName evidence="5">Core-binding (CB) domain-containing protein</fullName>
    </recommendedName>
</protein>
<evidence type="ECO:0000313" key="4">
    <source>
        <dbReference type="Proteomes" id="UP000824782"/>
    </source>
</evidence>
<keyword evidence="4" id="KW-1185">Reference proteome</keyword>
<evidence type="ECO:0000256" key="2">
    <source>
        <dbReference type="SAM" id="MobiDB-lite"/>
    </source>
</evidence>
<sequence>MELERGSLSRDCSKVGTAGHRLVCLQKEFQSEKVLFLEPKRSPLGTRRFFTDLEPGPSVCFPSDSIDKQGVAKTTSQSNQAHLSSTLLAKEKLVPKSTKVGDGPSVYPTQEAGPSTSGTSPSSEPRVPKPSSLDPESTFLRSKGLSYKVIKTLKNSRKPVTHAIYFKIWKKFCSWSKDMPNQGSPNICQILDFLQEGFEKGLRPSTLRVQVSALSAYFDTALTEHRNQEIILPTFCHHPKNPVEEKWHLLDVRRTVLKYLEASNPWRKDLNLFVQFAGRNKGKKASKATIGRWITDTIKECYKIKGVPLPLSVKAHSTRAMSTSWAEKGGASIEEICKAATWSTNVTFAKHYRLNVLAAKDLAFGRKVLQAVVPP</sequence>
<dbReference type="PANTHER" id="PTHR33066:SF2">
    <property type="entry name" value="FILAGGRIN-2-LIKE"/>
    <property type="match status" value="1"/>
</dbReference>
<dbReference type="GO" id="GO:0015074">
    <property type="term" value="P:DNA integration"/>
    <property type="evidence" value="ECO:0007669"/>
    <property type="project" value="InterPro"/>
</dbReference>